<keyword evidence="2" id="KW-1185">Reference proteome</keyword>
<accession>A0ACC0BZZ3</accession>
<comment type="caution">
    <text evidence="1">The sequence shown here is derived from an EMBL/GenBank/DDBJ whole genome shotgun (WGS) entry which is preliminary data.</text>
</comment>
<gene>
    <name evidence="1" type="ORF">M9H77_09228</name>
</gene>
<protein>
    <submittedName>
        <fullName evidence="1">Uncharacterized protein</fullName>
    </submittedName>
</protein>
<organism evidence="1 2">
    <name type="scientific">Catharanthus roseus</name>
    <name type="common">Madagascar periwinkle</name>
    <name type="synonym">Vinca rosea</name>
    <dbReference type="NCBI Taxonomy" id="4058"/>
    <lineage>
        <taxon>Eukaryota</taxon>
        <taxon>Viridiplantae</taxon>
        <taxon>Streptophyta</taxon>
        <taxon>Embryophyta</taxon>
        <taxon>Tracheophyta</taxon>
        <taxon>Spermatophyta</taxon>
        <taxon>Magnoliopsida</taxon>
        <taxon>eudicotyledons</taxon>
        <taxon>Gunneridae</taxon>
        <taxon>Pentapetalae</taxon>
        <taxon>asterids</taxon>
        <taxon>lamiids</taxon>
        <taxon>Gentianales</taxon>
        <taxon>Apocynaceae</taxon>
        <taxon>Rauvolfioideae</taxon>
        <taxon>Vinceae</taxon>
        <taxon>Catharanthinae</taxon>
        <taxon>Catharanthus</taxon>
    </lineage>
</organism>
<reference evidence="2" key="1">
    <citation type="journal article" date="2023" name="Nat. Plants">
        <title>Single-cell RNA sequencing provides a high-resolution roadmap for understanding the multicellular compartmentation of specialized metabolism.</title>
        <authorList>
            <person name="Sun S."/>
            <person name="Shen X."/>
            <person name="Li Y."/>
            <person name="Li Y."/>
            <person name="Wang S."/>
            <person name="Li R."/>
            <person name="Zhang H."/>
            <person name="Shen G."/>
            <person name="Guo B."/>
            <person name="Wei J."/>
            <person name="Xu J."/>
            <person name="St-Pierre B."/>
            <person name="Chen S."/>
            <person name="Sun C."/>
        </authorList>
    </citation>
    <scope>NUCLEOTIDE SEQUENCE [LARGE SCALE GENOMIC DNA]</scope>
</reference>
<sequence length="282" mass="31528">MLQEIDDMTTGVLEGPLSSPRQYASVMRKVQTIIRRCMVFVGGTFDVPQDPFDNPNLNAPTLSLGLKPLAQSHLSGTGTSYVPHPSTGGTSYAPPPPDTVGCSFDVPPPPSTTGLSVLHMLISRASSFDLDEHADEPTDNVTPTQQLGFGYRIGKKTTRFMPSDCDSNYCAWYIQIKKKATHGHWEISRSTKERAFLVQVHQNKHRNMTSKFISKLISASFMANGENIHCFVLMLLQSIEIIVQDEMLMCQIYIRGKLTEEHTNPTFIWLDMRTFGEMLLTI</sequence>
<evidence type="ECO:0000313" key="2">
    <source>
        <dbReference type="Proteomes" id="UP001060085"/>
    </source>
</evidence>
<evidence type="ECO:0000313" key="1">
    <source>
        <dbReference type="EMBL" id="KAI5678278.1"/>
    </source>
</evidence>
<proteinExistence type="predicted"/>
<name>A0ACC0BZZ3_CATRO</name>
<dbReference type="Proteomes" id="UP001060085">
    <property type="component" value="Linkage Group LG02"/>
</dbReference>
<dbReference type="EMBL" id="CM044702">
    <property type="protein sequence ID" value="KAI5678278.1"/>
    <property type="molecule type" value="Genomic_DNA"/>
</dbReference>